<protein>
    <recommendedName>
        <fullName evidence="3">Mediator complex subunit 8</fullName>
    </recommendedName>
</protein>
<dbReference type="STRING" id="745531.A0A0C3RSZ4"/>
<evidence type="ECO:0000313" key="1">
    <source>
        <dbReference type="EMBL" id="KIP03641.1"/>
    </source>
</evidence>
<accession>A0A0C3RSZ4</accession>
<feature type="non-terminal residue" evidence="1">
    <location>
        <position position="1"/>
    </location>
</feature>
<dbReference type="EMBL" id="KN840606">
    <property type="protein sequence ID" value="KIP03641.1"/>
    <property type="molecule type" value="Genomic_DNA"/>
</dbReference>
<reference evidence="1 2" key="1">
    <citation type="journal article" date="2014" name="PLoS Genet.">
        <title>Analysis of the Phlebiopsis gigantea genome, transcriptome and secretome provides insight into its pioneer colonization strategies of wood.</title>
        <authorList>
            <person name="Hori C."/>
            <person name="Ishida T."/>
            <person name="Igarashi K."/>
            <person name="Samejima M."/>
            <person name="Suzuki H."/>
            <person name="Master E."/>
            <person name="Ferreira P."/>
            <person name="Ruiz-Duenas F.J."/>
            <person name="Held B."/>
            <person name="Canessa P."/>
            <person name="Larrondo L.F."/>
            <person name="Schmoll M."/>
            <person name="Druzhinina I.S."/>
            <person name="Kubicek C.P."/>
            <person name="Gaskell J.A."/>
            <person name="Kersten P."/>
            <person name="St John F."/>
            <person name="Glasner J."/>
            <person name="Sabat G."/>
            <person name="Splinter BonDurant S."/>
            <person name="Syed K."/>
            <person name="Yadav J."/>
            <person name="Mgbeahuruike A.C."/>
            <person name="Kovalchuk A."/>
            <person name="Asiegbu F.O."/>
            <person name="Lackner G."/>
            <person name="Hoffmeister D."/>
            <person name="Rencoret J."/>
            <person name="Gutierrez A."/>
            <person name="Sun H."/>
            <person name="Lindquist E."/>
            <person name="Barry K."/>
            <person name="Riley R."/>
            <person name="Grigoriev I.V."/>
            <person name="Henrissat B."/>
            <person name="Kues U."/>
            <person name="Berka R.M."/>
            <person name="Martinez A.T."/>
            <person name="Covert S.F."/>
            <person name="Blanchette R.A."/>
            <person name="Cullen D."/>
        </authorList>
    </citation>
    <scope>NUCLEOTIDE SEQUENCE [LARGE SCALE GENOMIC DNA]</scope>
    <source>
        <strain evidence="1 2">11061_1 CR5-6</strain>
    </source>
</reference>
<name>A0A0C3RSZ4_PHLG1</name>
<dbReference type="OrthoDB" id="5568181at2759"/>
<feature type="non-terminal residue" evidence="1">
    <location>
        <position position="227"/>
    </location>
</feature>
<dbReference type="HOGENOM" id="CLU_057548_0_0_1"/>
<dbReference type="Gene3D" id="1.20.58.1710">
    <property type="match status" value="1"/>
</dbReference>
<organism evidence="1 2">
    <name type="scientific">Phlebiopsis gigantea (strain 11061_1 CR5-6)</name>
    <name type="common">White-rot fungus</name>
    <name type="synonym">Peniophora gigantea</name>
    <dbReference type="NCBI Taxonomy" id="745531"/>
    <lineage>
        <taxon>Eukaryota</taxon>
        <taxon>Fungi</taxon>
        <taxon>Dikarya</taxon>
        <taxon>Basidiomycota</taxon>
        <taxon>Agaricomycotina</taxon>
        <taxon>Agaricomycetes</taxon>
        <taxon>Polyporales</taxon>
        <taxon>Phanerochaetaceae</taxon>
        <taxon>Phlebiopsis</taxon>
    </lineage>
</organism>
<gene>
    <name evidence="1" type="ORF">PHLGIDRAFT_44957</name>
</gene>
<evidence type="ECO:0000313" key="2">
    <source>
        <dbReference type="Proteomes" id="UP000053257"/>
    </source>
</evidence>
<evidence type="ECO:0008006" key="3">
    <source>
        <dbReference type="Google" id="ProtNLM"/>
    </source>
</evidence>
<dbReference type="AlphaFoldDB" id="A0A0C3RSZ4"/>
<proteinExistence type="predicted"/>
<sequence length="227" mass="24966">TNSSSVPPFQPGNLPVAQLESLRSKINSMVESIQVLQWTIEQGGQNAMPAWPDILSKYTILLSQSHNLTTTLVGSASSATANRANGHGLALVPTNPYERLAVHPSVPVTEAQLDGEVMSVMRMQSTSDVAEHEYATVRHLAEHMATRGSLGVVGIPSKGADDAAASRSRFGTQEKRPEYADVLRECEQIRVEHDERVERAVRAVMLLREKFDWKARVEVENAEPEEI</sequence>
<dbReference type="Proteomes" id="UP000053257">
    <property type="component" value="Unassembled WGS sequence"/>
</dbReference>
<keyword evidence="2" id="KW-1185">Reference proteome</keyword>